<dbReference type="RefSeq" id="XP_020122199.1">
    <property type="nucleotide sequence ID" value="XM_020264796.1"/>
</dbReference>
<evidence type="ECO:0008006" key="4">
    <source>
        <dbReference type="Google" id="ProtNLM"/>
    </source>
</evidence>
<dbReference type="AlphaFoldDB" id="A0A225AXL9"/>
<protein>
    <recommendedName>
        <fullName evidence="4">THO complex subunit 1</fullName>
    </recommendedName>
</protein>
<dbReference type="Proteomes" id="UP000214365">
    <property type="component" value="Unassembled WGS sequence"/>
</dbReference>
<feature type="region of interest" description="Disordered" evidence="1">
    <location>
        <begin position="522"/>
        <end position="541"/>
    </location>
</feature>
<dbReference type="EMBL" id="LFMY01000003">
    <property type="protein sequence ID" value="OKL62078.1"/>
    <property type="molecule type" value="Genomic_DNA"/>
</dbReference>
<dbReference type="STRING" id="1441469.A0A225AXL9"/>
<evidence type="ECO:0000256" key="1">
    <source>
        <dbReference type="SAM" id="MobiDB-lite"/>
    </source>
</evidence>
<organism evidence="2 3">
    <name type="scientific">Talaromyces atroroseus</name>
    <dbReference type="NCBI Taxonomy" id="1441469"/>
    <lineage>
        <taxon>Eukaryota</taxon>
        <taxon>Fungi</taxon>
        <taxon>Dikarya</taxon>
        <taxon>Ascomycota</taxon>
        <taxon>Pezizomycotina</taxon>
        <taxon>Eurotiomycetes</taxon>
        <taxon>Eurotiomycetidae</taxon>
        <taxon>Eurotiales</taxon>
        <taxon>Trichocomaceae</taxon>
        <taxon>Talaromyces</taxon>
        <taxon>Talaromyces sect. Trachyspermi</taxon>
    </lineage>
</organism>
<dbReference type="InterPro" id="IPR021861">
    <property type="entry name" value="THO_THOC1"/>
</dbReference>
<accession>A0A225AXL9</accession>
<dbReference type="PANTHER" id="PTHR13265:SF0">
    <property type="entry name" value="HPR1"/>
    <property type="match status" value="1"/>
</dbReference>
<dbReference type="GeneID" id="31002478"/>
<dbReference type="Pfam" id="PF11957">
    <property type="entry name" value="efThoc1"/>
    <property type="match status" value="1"/>
</dbReference>
<feature type="compositionally biased region" description="Low complexity" evidence="1">
    <location>
        <begin position="640"/>
        <end position="651"/>
    </location>
</feature>
<gene>
    <name evidence="2" type="ORF">UA08_02723</name>
</gene>
<dbReference type="OrthoDB" id="10257415at2759"/>
<feature type="compositionally biased region" description="Basic and acidic residues" evidence="1">
    <location>
        <begin position="603"/>
        <end position="631"/>
    </location>
</feature>
<comment type="caution">
    <text evidence="2">The sequence shown here is derived from an EMBL/GenBank/DDBJ whole genome shotgun (WGS) entry which is preliminary data.</text>
</comment>
<sequence length="651" mass="73362">MSGTAIDSAVEYRGLVRDLLARATEVKKSHGVEPPITEANLGDLAARVLLKNGDALSESNKQLNYAAVETAFREKFYELLASTSIDDPAFVNIWNLLDIVSIFSDNEQCEAGLIFWLIEELLDSQTVDGCRKVFDYLESRREINTAKHFESKKLIILRSCNELLRRLSRAEDTVFCGRVFIYMFQSFPLGDKSSVNLRGEFHTENVTTFDDIVEKSQDVVMENGPTEAKGEGAEEGSQIAQGDKIDENEAAQSTKGATPKPADAGVNGQKEGENSKTVDLNALYPIFWGLQAFFSAPTRLFDAQNFASFRSGLETTLSTFKLMNTDIDTWSTTKAPDELRRGLKRKRNDEGVDISSSFNPKYLTSRELFDLEVNDIAFRRHVLVQALILLDFVLSLTTQARQRLMKLVQPGKALNKTVLYQYTVSEEDAKWAAQTRDIVADYLQQGIDGKFYYRMVDTVLSRDKNWVRWKVENCPPIEKPAIETDAYFQARTNALKVYSSKRLRPSPMGSLDLTFLSEGDSTSSLEQLKDPDRYSTPAPDSFMMGIVDDEFDIDMAKEKDEKEAAERAKASKLWRTLRLTSRSKLFEFEKIEDGKKINLLFEKTTEEPKEESKELSSEEQKKTDNPGDAKNEQPPTPSETQAQQADGATAT</sequence>
<dbReference type="PANTHER" id="PTHR13265">
    <property type="entry name" value="THO COMPLEX SUBUNIT 1"/>
    <property type="match status" value="1"/>
</dbReference>
<reference evidence="2 3" key="1">
    <citation type="submission" date="2015-06" db="EMBL/GenBank/DDBJ databases">
        <title>Talaromyces atroroseus IBT 11181 draft genome.</title>
        <authorList>
            <person name="Rasmussen K.B."/>
            <person name="Rasmussen S."/>
            <person name="Petersen B."/>
            <person name="Sicheritz-Ponten T."/>
            <person name="Mortensen U.H."/>
            <person name="Thrane U."/>
        </authorList>
    </citation>
    <scope>NUCLEOTIDE SEQUENCE [LARGE SCALE GENOMIC DNA]</scope>
    <source>
        <strain evidence="2 3">IBT 11181</strain>
    </source>
</reference>
<feature type="region of interest" description="Disordered" evidence="1">
    <location>
        <begin position="248"/>
        <end position="273"/>
    </location>
</feature>
<evidence type="ECO:0000313" key="3">
    <source>
        <dbReference type="Proteomes" id="UP000214365"/>
    </source>
</evidence>
<keyword evidence="3" id="KW-1185">Reference proteome</keyword>
<evidence type="ECO:0000313" key="2">
    <source>
        <dbReference type="EMBL" id="OKL62078.1"/>
    </source>
</evidence>
<proteinExistence type="predicted"/>
<name>A0A225AXL9_TALAT</name>
<feature type="region of interest" description="Disordered" evidence="1">
    <location>
        <begin position="597"/>
        <end position="651"/>
    </location>
</feature>
<dbReference type="GO" id="GO:0006406">
    <property type="term" value="P:mRNA export from nucleus"/>
    <property type="evidence" value="ECO:0007669"/>
    <property type="project" value="TreeGrafter"/>
</dbReference>
<dbReference type="GO" id="GO:0000445">
    <property type="term" value="C:THO complex part of transcription export complex"/>
    <property type="evidence" value="ECO:0007669"/>
    <property type="project" value="TreeGrafter"/>
</dbReference>